<dbReference type="Gene3D" id="1.10.760.10">
    <property type="entry name" value="Cytochrome c-like domain"/>
    <property type="match status" value="2"/>
</dbReference>
<dbReference type="Proteomes" id="UP000068382">
    <property type="component" value="Unassembled WGS sequence"/>
</dbReference>
<organism evidence="25 26">
    <name type="scientific">Tritonibacter horizontis</name>
    <dbReference type="NCBI Taxonomy" id="1768241"/>
    <lineage>
        <taxon>Bacteria</taxon>
        <taxon>Pseudomonadati</taxon>
        <taxon>Pseudomonadota</taxon>
        <taxon>Alphaproteobacteria</taxon>
        <taxon>Rhodobacterales</taxon>
        <taxon>Paracoccaceae</taxon>
        <taxon>Tritonibacter</taxon>
    </lineage>
</organism>
<evidence type="ECO:0000313" key="25">
    <source>
        <dbReference type="EMBL" id="KUP93403.1"/>
    </source>
</evidence>
<keyword evidence="16 19" id="KW-0408">Iron</keyword>
<keyword evidence="9 23" id="KW-0812">Transmembrane</keyword>
<keyword evidence="10 19" id="KW-0479">Metal-binding</keyword>
<keyword evidence="12 19" id="KW-0375">Hydrogen ion transport</keyword>
<dbReference type="PANTHER" id="PTHR33751:SF1">
    <property type="entry name" value="CBB3-TYPE CYTOCHROME C OXIDASE SUBUNIT FIXP"/>
    <property type="match status" value="1"/>
</dbReference>
<dbReference type="PRINTS" id="PR00605">
    <property type="entry name" value="CYTCHROMECIC"/>
</dbReference>
<evidence type="ECO:0000256" key="21">
    <source>
        <dbReference type="PIRSR" id="PIRSR000006-2"/>
    </source>
</evidence>
<comment type="caution">
    <text evidence="25">The sequence shown here is derived from an EMBL/GenBank/DDBJ whole genome shotgun (WGS) entry which is preliminary data.</text>
</comment>
<evidence type="ECO:0000256" key="23">
    <source>
        <dbReference type="SAM" id="Phobius"/>
    </source>
</evidence>
<evidence type="ECO:0000256" key="4">
    <source>
        <dbReference type="ARBA" id="ARBA00022448"/>
    </source>
</evidence>
<feature type="binding site" description="covalent" evidence="21">
    <location>
        <position position="216"/>
    </location>
    <ligand>
        <name>heme c</name>
        <dbReference type="ChEBI" id="CHEBI:61717"/>
        <label>2</label>
    </ligand>
</feature>
<dbReference type="Pfam" id="PF14715">
    <property type="entry name" value="FixP_N"/>
    <property type="match status" value="1"/>
</dbReference>
<dbReference type="InterPro" id="IPR032858">
    <property type="entry name" value="CcoP_N"/>
</dbReference>
<keyword evidence="13 19" id="KW-0249">Electron transport</keyword>
<keyword evidence="4 19" id="KW-0813">Transport</keyword>
<keyword evidence="14 23" id="KW-1133">Transmembrane helix</keyword>
<dbReference type="EMBL" id="LPUY01000053">
    <property type="protein sequence ID" value="KUP93403.1"/>
    <property type="molecule type" value="Genomic_DNA"/>
</dbReference>
<keyword evidence="8 19" id="KW-0679">Respiratory chain</keyword>
<dbReference type="Gene3D" id="6.10.280.130">
    <property type="match status" value="1"/>
</dbReference>
<keyword evidence="5 19" id="KW-1003">Cell membrane</keyword>
<dbReference type="AlphaFoldDB" id="A0A132BYC8"/>
<evidence type="ECO:0000256" key="8">
    <source>
        <dbReference type="ARBA" id="ARBA00022660"/>
    </source>
</evidence>
<reference evidence="25 26" key="1">
    <citation type="submission" date="2015-12" db="EMBL/GenBank/DDBJ databases">
        <title>Genome sequence of the marine Rhodobacteraceae strain O3.65, Candidatus Tritonibacter horizontis.</title>
        <authorList>
            <person name="Poehlein A."/>
            <person name="Giebel H.A."/>
            <person name="Voget S."/>
            <person name="Brinkhoff T."/>
        </authorList>
    </citation>
    <scope>NUCLEOTIDE SEQUENCE [LARGE SCALE GENOMIC DNA]</scope>
    <source>
        <strain evidence="25 26">O3.65</strain>
    </source>
</reference>
<dbReference type="InterPro" id="IPR009056">
    <property type="entry name" value="Cyt_c-like_dom"/>
</dbReference>
<feature type="binding site" description="axial binding residue" evidence="20">
    <location>
        <position position="171"/>
    </location>
    <ligand>
        <name>heme c</name>
        <dbReference type="ChEBI" id="CHEBI:61717"/>
        <label>2</label>
    </ligand>
    <ligandPart>
        <name>Fe</name>
        <dbReference type="ChEBI" id="CHEBI:18248"/>
    </ligandPart>
</feature>
<dbReference type="GO" id="GO:0005506">
    <property type="term" value="F:iron ion binding"/>
    <property type="evidence" value="ECO:0007669"/>
    <property type="project" value="InterPro"/>
</dbReference>
<evidence type="ECO:0000256" key="14">
    <source>
        <dbReference type="ARBA" id="ARBA00022989"/>
    </source>
</evidence>
<keyword evidence="26" id="KW-1185">Reference proteome</keyword>
<evidence type="ECO:0000256" key="7">
    <source>
        <dbReference type="ARBA" id="ARBA00022617"/>
    </source>
</evidence>
<feature type="binding site" description="axial binding residue" evidence="20">
    <location>
        <position position="124"/>
    </location>
    <ligand>
        <name>heme c</name>
        <dbReference type="ChEBI" id="CHEBI:61717"/>
        <label>1</label>
    </ligand>
    <ligandPart>
        <name>Fe</name>
        <dbReference type="ChEBI" id="CHEBI:18248"/>
    </ligandPart>
</feature>
<comment type="pathway">
    <text evidence="2 19">Energy metabolism; oxidative phosphorylation.</text>
</comment>
<evidence type="ECO:0000256" key="6">
    <source>
        <dbReference type="ARBA" id="ARBA00022519"/>
    </source>
</evidence>
<keyword evidence="15 19" id="KW-0560">Oxidoreductase</keyword>
<dbReference type="GO" id="GO:0016491">
    <property type="term" value="F:oxidoreductase activity"/>
    <property type="evidence" value="ECO:0007669"/>
    <property type="project" value="UniProtKB-KW"/>
</dbReference>
<sequence>MKSDIDPHSGRPTTGHEWDGLKELDTPVPTAFRIWLLASFGVCVPLWLLYPAWPYVSDYTRGFLGYSSRDAVEAAVADRARARTEALGPILQGDLETLVHDTALKSAYQQKFSVLYRDNCAACHGRDRTGQPGFPNLADDHWLWSGSPEEVEWTVLHGINHTSDDTRYAEMPAFGRDEMLDRTEINAVTDYLLHLNAAPHDATEAAIGAELFAENCSACHNDGAVGGLETGAPSLVDEAWIYGGDRASLQQTLIHGRQGVMPGWQERLSPEEIRMIVLYVLWANNDDG</sequence>
<comment type="cofactor">
    <cofactor evidence="19 21">
        <name>heme c</name>
        <dbReference type="ChEBI" id="CHEBI:61717"/>
    </cofactor>
    <text evidence="19 21">Binds 2 heme C groups per subunit.</text>
</comment>
<evidence type="ECO:0000256" key="15">
    <source>
        <dbReference type="ARBA" id="ARBA00023002"/>
    </source>
</evidence>
<name>A0A132BYC8_9RHOB</name>
<evidence type="ECO:0000256" key="1">
    <source>
        <dbReference type="ARBA" id="ARBA00004533"/>
    </source>
</evidence>
<dbReference type="OrthoDB" id="9811281at2"/>
<feature type="transmembrane region" description="Helical" evidence="23">
    <location>
        <begin position="32"/>
        <end position="53"/>
    </location>
</feature>
<dbReference type="Pfam" id="PF13442">
    <property type="entry name" value="Cytochrome_CBB3"/>
    <property type="match status" value="1"/>
</dbReference>
<evidence type="ECO:0000256" key="3">
    <source>
        <dbReference type="ARBA" id="ARBA00006113"/>
    </source>
</evidence>
<dbReference type="InterPro" id="IPR008168">
    <property type="entry name" value="Cyt_C_IC"/>
</dbReference>
<evidence type="ECO:0000256" key="11">
    <source>
        <dbReference type="ARBA" id="ARBA00022737"/>
    </source>
</evidence>
<evidence type="ECO:0000256" key="16">
    <source>
        <dbReference type="ARBA" id="ARBA00023004"/>
    </source>
</evidence>
<comment type="subunit">
    <text evidence="19">Component of the cbb3-type cytochrome c oxidase.</text>
</comment>
<evidence type="ECO:0000256" key="12">
    <source>
        <dbReference type="ARBA" id="ARBA00022781"/>
    </source>
</evidence>
<dbReference type="PATRIC" id="fig|1768241.3.peg.1831"/>
<dbReference type="RefSeq" id="WP_068242134.1">
    <property type="nucleotide sequence ID" value="NZ_LPUY01000053.1"/>
</dbReference>
<evidence type="ECO:0000259" key="24">
    <source>
        <dbReference type="PROSITE" id="PS51007"/>
    </source>
</evidence>
<dbReference type="NCBIfam" id="TIGR00782">
    <property type="entry name" value="ccoP"/>
    <property type="match status" value="1"/>
</dbReference>
<evidence type="ECO:0000256" key="2">
    <source>
        <dbReference type="ARBA" id="ARBA00004673"/>
    </source>
</evidence>
<dbReference type="InterPro" id="IPR036909">
    <property type="entry name" value="Cyt_c-like_dom_sf"/>
</dbReference>
<dbReference type="Pfam" id="PF00034">
    <property type="entry name" value="Cytochrom_C"/>
    <property type="match status" value="1"/>
</dbReference>
<comment type="subcellular location">
    <subcellularLocation>
        <location evidence="1 19">Cell inner membrane</location>
    </subcellularLocation>
</comment>
<dbReference type="GO" id="GO:0006119">
    <property type="term" value="P:oxidative phosphorylation"/>
    <property type="evidence" value="ECO:0007669"/>
    <property type="project" value="UniProtKB-UniPathway"/>
</dbReference>
<dbReference type="GO" id="GO:0009055">
    <property type="term" value="F:electron transfer activity"/>
    <property type="evidence" value="ECO:0007669"/>
    <property type="project" value="InterPro"/>
</dbReference>
<proteinExistence type="inferred from homology"/>
<feature type="binding site" description="covalent" evidence="21">
    <location>
        <position position="120"/>
    </location>
    <ligand>
        <name>heme c</name>
        <dbReference type="ChEBI" id="CHEBI:61717"/>
        <label>1</label>
    </ligand>
</feature>
<evidence type="ECO:0000256" key="18">
    <source>
        <dbReference type="ARBA" id="ARBA00023136"/>
    </source>
</evidence>
<dbReference type="SUPFAM" id="SSF46626">
    <property type="entry name" value="Cytochrome c"/>
    <property type="match status" value="2"/>
</dbReference>
<evidence type="ECO:0000256" key="17">
    <source>
        <dbReference type="ARBA" id="ARBA00023065"/>
    </source>
</evidence>
<feature type="domain" description="Cytochrome c" evidence="24">
    <location>
        <begin position="203"/>
        <end position="284"/>
    </location>
</feature>
<dbReference type="InterPro" id="IPR050597">
    <property type="entry name" value="Cytochrome_c_Oxidase_Subunit"/>
</dbReference>
<protein>
    <recommendedName>
        <fullName evidence="19">Cbb3-type cytochrome c oxidase subunit</fullName>
    </recommendedName>
</protein>
<evidence type="ECO:0000256" key="20">
    <source>
        <dbReference type="PIRSR" id="PIRSR000006-1"/>
    </source>
</evidence>
<keyword evidence="18 19" id="KW-0472">Membrane</keyword>
<keyword evidence="17 19" id="KW-0406">Ion transport</keyword>
<comment type="function">
    <text evidence="19">C-type cytochrome. Part of the cbb3-type cytochrome c oxidase complex.</text>
</comment>
<feature type="binding site" description="covalent" evidence="21">
    <location>
        <position position="219"/>
    </location>
    <ligand>
        <name>heme c</name>
        <dbReference type="ChEBI" id="CHEBI:61717"/>
        <label>2</label>
    </ligand>
</feature>
<evidence type="ECO:0000256" key="13">
    <source>
        <dbReference type="ARBA" id="ARBA00022982"/>
    </source>
</evidence>
<feature type="binding site" description="covalent" evidence="21">
    <location>
        <position position="123"/>
    </location>
    <ligand>
        <name>heme c</name>
        <dbReference type="ChEBI" id="CHEBI:61717"/>
        <label>1</label>
    </ligand>
</feature>
<gene>
    <name evidence="25" type="primary">ccoP_1</name>
    <name evidence="25" type="ORF">TRIHO_17440</name>
</gene>
<keyword evidence="6 19" id="KW-0997">Cell inner membrane</keyword>
<feature type="binding site" description="axial binding residue" evidence="20">
    <location>
        <position position="220"/>
    </location>
    <ligand>
        <name>heme c</name>
        <dbReference type="ChEBI" id="CHEBI:61717"/>
        <label>2</label>
    </ligand>
    <ligandPart>
        <name>Fe</name>
        <dbReference type="ChEBI" id="CHEBI:18248"/>
    </ligandPart>
</feature>
<dbReference type="InterPro" id="IPR004678">
    <property type="entry name" value="Cyt_c_oxidase_cbb3_su3"/>
</dbReference>
<dbReference type="GO" id="GO:1902600">
    <property type="term" value="P:proton transmembrane transport"/>
    <property type="evidence" value="ECO:0007669"/>
    <property type="project" value="UniProtKB-KW"/>
</dbReference>
<evidence type="ECO:0000313" key="26">
    <source>
        <dbReference type="Proteomes" id="UP000068382"/>
    </source>
</evidence>
<dbReference type="InterPro" id="IPR038414">
    <property type="entry name" value="CcoP_N_sf"/>
</dbReference>
<evidence type="ECO:0000256" key="19">
    <source>
        <dbReference type="PIRNR" id="PIRNR000006"/>
    </source>
</evidence>
<evidence type="ECO:0000256" key="22">
    <source>
        <dbReference type="SAM" id="MobiDB-lite"/>
    </source>
</evidence>
<feature type="domain" description="Cytochrome c" evidence="24">
    <location>
        <begin position="103"/>
        <end position="196"/>
    </location>
</feature>
<dbReference type="PANTHER" id="PTHR33751">
    <property type="entry name" value="CBB3-TYPE CYTOCHROME C OXIDASE SUBUNIT FIXP"/>
    <property type="match status" value="1"/>
</dbReference>
<dbReference type="GO" id="GO:0005886">
    <property type="term" value="C:plasma membrane"/>
    <property type="evidence" value="ECO:0007669"/>
    <property type="project" value="UniProtKB-SubCell"/>
</dbReference>
<feature type="region of interest" description="Disordered" evidence="22">
    <location>
        <begin position="1"/>
        <end position="20"/>
    </location>
</feature>
<keyword evidence="11" id="KW-0677">Repeat</keyword>
<accession>A0A132BYC8</accession>
<evidence type="ECO:0000256" key="10">
    <source>
        <dbReference type="ARBA" id="ARBA00022723"/>
    </source>
</evidence>
<dbReference type="PIRSF" id="PIRSF000006">
    <property type="entry name" value="Cbb3-Cox_fixP"/>
    <property type="match status" value="1"/>
</dbReference>
<evidence type="ECO:0000256" key="9">
    <source>
        <dbReference type="ARBA" id="ARBA00022692"/>
    </source>
</evidence>
<evidence type="ECO:0000256" key="5">
    <source>
        <dbReference type="ARBA" id="ARBA00022475"/>
    </source>
</evidence>
<feature type="binding site" description="axial binding residue" evidence="20">
    <location>
        <position position="261"/>
    </location>
    <ligand>
        <name>heme c</name>
        <dbReference type="ChEBI" id="CHEBI:61717"/>
        <label>1</label>
    </ligand>
    <ligandPart>
        <name>Fe</name>
        <dbReference type="ChEBI" id="CHEBI:18248"/>
    </ligandPart>
</feature>
<keyword evidence="7 19" id="KW-0349">Heme</keyword>
<dbReference type="GO" id="GO:0020037">
    <property type="term" value="F:heme binding"/>
    <property type="evidence" value="ECO:0007669"/>
    <property type="project" value="InterPro"/>
</dbReference>
<dbReference type="UniPathway" id="UPA00705"/>
<comment type="similarity">
    <text evidence="3 19">Belongs to the CcoP / FixP family.</text>
</comment>
<dbReference type="PROSITE" id="PS51007">
    <property type="entry name" value="CYTC"/>
    <property type="match status" value="2"/>
</dbReference>